<keyword evidence="6" id="KW-0256">Endoplasmic reticulum</keyword>
<dbReference type="PANTHER" id="PTHR13190:SF1">
    <property type="entry name" value="AUTOPHAGY-RELATED 2, ISOFORM A"/>
    <property type="match status" value="1"/>
</dbReference>
<proteinExistence type="inferred from homology"/>
<evidence type="ECO:0000256" key="3">
    <source>
        <dbReference type="ARBA" id="ARBA00009714"/>
    </source>
</evidence>
<dbReference type="RefSeq" id="XP_006817533.1">
    <property type="nucleotide sequence ID" value="XM_006817470.1"/>
</dbReference>
<keyword evidence="9" id="KW-0472">Membrane</keyword>
<reference evidence="14" key="1">
    <citation type="submission" date="2025-08" db="UniProtKB">
        <authorList>
            <consortium name="RefSeq"/>
        </authorList>
    </citation>
    <scope>IDENTIFICATION</scope>
    <source>
        <tissue evidence="14">Testes</tissue>
    </source>
</reference>
<evidence type="ECO:0000313" key="13">
    <source>
        <dbReference type="Proteomes" id="UP000694865"/>
    </source>
</evidence>
<dbReference type="GeneID" id="100377229"/>
<comment type="catalytic activity">
    <reaction evidence="10">
        <text>a 1,2-diacyl-sn-glycero-3-phospho-L-serine(in) = a 1,2-diacyl-sn-glycero-3-phospho-L-serine(out)</text>
        <dbReference type="Rhea" id="RHEA:38663"/>
        <dbReference type="ChEBI" id="CHEBI:57262"/>
    </reaction>
</comment>
<evidence type="ECO:0000256" key="2">
    <source>
        <dbReference type="ARBA" id="ARBA00004623"/>
    </source>
</evidence>
<evidence type="ECO:0000256" key="11">
    <source>
        <dbReference type="ARBA" id="ARBA00024615"/>
    </source>
</evidence>
<evidence type="ECO:0000256" key="1">
    <source>
        <dbReference type="ARBA" id="ARBA00004406"/>
    </source>
</evidence>
<dbReference type="Proteomes" id="UP000694865">
    <property type="component" value="Unplaced"/>
</dbReference>
<evidence type="ECO:0000313" key="14">
    <source>
        <dbReference type="RefSeq" id="XP_006817533.1"/>
    </source>
</evidence>
<dbReference type="PANTHER" id="PTHR13190">
    <property type="entry name" value="AUTOPHAGY-RELATED 2, ISOFORM A"/>
    <property type="match status" value="1"/>
</dbReference>
<feature type="region of interest" description="Disordered" evidence="12">
    <location>
        <begin position="366"/>
        <end position="385"/>
    </location>
</feature>
<evidence type="ECO:0000256" key="10">
    <source>
        <dbReference type="ARBA" id="ARBA00024479"/>
    </source>
</evidence>
<evidence type="ECO:0000256" key="6">
    <source>
        <dbReference type="ARBA" id="ARBA00022824"/>
    </source>
</evidence>
<keyword evidence="13" id="KW-1185">Reference proteome</keyword>
<organism evidence="13 14">
    <name type="scientific">Saccoglossus kowalevskii</name>
    <name type="common">Acorn worm</name>
    <dbReference type="NCBI Taxonomy" id="10224"/>
    <lineage>
        <taxon>Eukaryota</taxon>
        <taxon>Metazoa</taxon>
        <taxon>Hemichordata</taxon>
        <taxon>Enteropneusta</taxon>
        <taxon>Harrimaniidae</taxon>
        <taxon>Saccoglossus</taxon>
    </lineage>
</organism>
<keyword evidence="7" id="KW-0072">Autophagy</keyword>
<comment type="subcellular location">
    <subcellularLocation>
        <location evidence="1">Endoplasmic reticulum membrane</location>
        <topology evidence="1">Peripheral membrane protein</topology>
    </subcellularLocation>
    <subcellularLocation>
        <location evidence="2">Preautophagosomal structure membrane</location>
        <topology evidence="2">Peripheral membrane protein</topology>
    </subcellularLocation>
</comment>
<comment type="catalytic activity">
    <reaction evidence="11">
        <text>a 1,2-diacyl-sn-glycero-3-phosphoethanolamine(in) = a 1,2-diacyl-sn-glycero-3-phosphoethanolamine(out)</text>
        <dbReference type="Rhea" id="RHEA:38895"/>
        <dbReference type="ChEBI" id="CHEBI:64612"/>
    </reaction>
</comment>
<protein>
    <recommendedName>
        <fullName evidence="4">Autophagy-related protein 2</fullName>
    </recommendedName>
</protein>
<evidence type="ECO:0000256" key="5">
    <source>
        <dbReference type="ARBA" id="ARBA00022448"/>
    </source>
</evidence>
<feature type="compositionally biased region" description="Low complexity" evidence="12">
    <location>
        <begin position="366"/>
        <end position="375"/>
    </location>
</feature>
<gene>
    <name evidence="14" type="primary">LOC100377229</name>
</gene>
<sequence length="1246" mass="140079">MPWFFPWPDYIKKRACRYLLQHYLGNFLQEKLTLDQLSVDLYNGKGTIKDVALDVYSLNELLESVESPVEIIDGIIGSISISVPWSALLSDSCEIEIHGLELTLQPRYRTEENHAGGMFDSMWSSMGMTTSIQIAQECLKEEQSGKDHQPDKSQRYEGLELFAQTIESVLSRVKMTFVESVVKLEHVPKESKTGVSLEVCIKRIEYFDENASDPGSGSDQEVPQKYEPVAFALKKFHLMGVSLFCDEFPENYRTLSRQSSCESDSPIAMHTGNFSPPLSPPMPPQHSEMTARQPTYDSIHRQIEHGDPIKIASFAGRQEIKLKIKQNDRVTGPKVEIESFLGSINFFLSPRQVHLLLELAHGIASPSSSDVAPVPGRAKNKPMQPEDYDRIETELQEQLHRDRAFKQEGKRHSWTCQDDEPLHTQFLDDEEEIYFSMSASLASLAPFEQSGESDMESSVNSNFSVSTVDTNQTGNSSIARQGYGITYITSTGSPFASSIPKGAARRSHRPRKTLSELLDDPEAEMIRYKLKFSSIAMVILHENPLPSTSNNQQSVSMMTLSTSYFHEIGFGASVVGGKDYDELRERLAKACQHDHLQLIFAPVTLECDRKTSHSANAISADFSVGMLEVVEALYERSTPVSSTGTPNTENISPSYAEILTFTEEELSRRSMYTSLSSVPCFKIKVKNLTRNSGQGPNSRGSLHRPRTDIVMQFGRIRLDLDVTVVDRLNSLLHPVPLPDTDGHRNYKSFHHQNIPMSRQGYFSQAIDDTPSLSDQRIDIHVTCPFSVISVRFPIPDLRNDHERRPWWVRSLRKEILFLEVMEVGFYTKLGGSDQCSKYELTFKEMHGMLQEDPDKSPVSFIRIGPDQNDNEVPGQEGIQNGFNWPRIVVKVLPFESGPVLEEEEIDSEDSNQFSSLEDTMQFGKQEPSPFSSKKVMYDSEEMVIPGDQTEMADFAEKATNHSRMQLEFNLPNVSGFLPSKQFFELLYNRLLNDMLLWEPGAPSPAVVAEGHGVFASCRGFDFATQSLFNERFSMCKSLHANDSDSEEDSNQFDSILFESKKKKKKKSDPANFAHSQSYMAVSLNIGHGRLDLCLGAKEESGDGEKYGEAVLDFEDTNLFLVAKYQGNPDLSYLSLQANRVTMYHSGCVTPKKMSPVECVSSRSTPPHLNPCIYKSEAGAYTKLGSNVGSGSSNDSLNMLSVAIKINLDTKRKVKLMEFFDVLDEPVPGYELPTILTELHTHLWSCY</sequence>
<dbReference type="InterPro" id="IPR026849">
    <property type="entry name" value="ATG2"/>
</dbReference>
<evidence type="ECO:0000256" key="4">
    <source>
        <dbReference type="ARBA" id="ARBA00018070"/>
    </source>
</evidence>
<evidence type="ECO:0000256" key="12">
    <source>
        <dbReference type="SAM" id="MobiDB-lite"/>
    </source>
</evidence>
<keyword evidence="5" id="KW-0813">Transport</keyword>
<keyword evidence="8" id="KW-0445">Lipid transport</keyword>
<evidence type="ECO:0000256" key="9">
    <source>
        <dbReference type="ARBA" id="ARBA00023136"/>
    </source>
</evidence>
<name>A0ABM0MBZ2_SACKO</name>
<accession>A0ABM0MBZ2</accession>
<evidence type="ECO:0000256" key="7">
    <source>
        <dbReference type="ARBA" id="ARBA00023006"/>
    </source>
</evidence>
<evidence type="ECO:0000256" key="8">
    <source>
        <dbReference type="ARBA" id="ARBA00023055"/>
    </source>
</evidence>
<comment type="similarity">
    <text evidence="3">Belongs to the ATG2 family.</text>
</comment>